<accession>A0A7M5WXJ4</accession>
<reference evidence="15" key="1">
    <citation type="submission" date="2021-01" db="UniProtKB">
        <authorList>
            <consortium name="EnsemblMetazoa"/>
        </authorList>
    </citation>
    <scope>IDENTIFICATION</scope>
</reference>
<dbReference type="InterPro" id="IPR017871">
    <property type="entry name" value="ABC_transporter-like_CS"/>
</dbReference>
<dbReference type="InterPro" id="IPR011527">
    <property type="entry name" value="ABC1_TM_dom"/>
</dbReference>
<keyword evidence="8" id="KW-0067">ATP-binding</keyword>
<feature type="transmembrane region" description="Helical" evidence="12">
    <location>
        <begin position="319"/>
        <end position="341"/>
    </location>
</feature>
<evidence type="ECO:0000256" key="12">
    <source>
        <dbReference type="SAM" id="Phobius"/>
    </source>
</evidence>
<feature type="domain" description="ABC transporter" evidence="13">
    <location>
        <begin position="419"/>
        <end position="656"/>
    </location>
</feature>
<feature type="transmembrane region" description="Helical" evidence="12">
    <location>
        <begin position="925"/>
        <end position="945"/>
    </location>
</feature>
<comment type="subcellular location">
    <subcellularLocation>
        <location evidence="1">Membrane</location>
        <topology evidence="1">Multi-pass membrane protein</topology>
    </subcellularLocation>
</comment>
<feature type="transmembrane region" description="Helical" evidence="12">
    <location>
        <begin position="142"/>
        <end position="165"/>
    </location>
</feature>
<dbReference type="InterPro" id="IPR027417">
    <property type="entry name" value="P-loop_NTPase"/>
</dbReference>
<dbReference type="OrthoDB" id="6500128at2759"/>
<feature type="region of interest" description="Disordered" evidence="11">
    <location>
        <begin position="717"/>
        <end position="767"/>
    </location>
</feature>
<keyword evidence="4" id="KW-0813">Transport</keyword>
<evidence type="ECO:0000259" key="13">
    <source>
        <dbReference type="PROSITE" id="PS50893"/>
    </source>
</evidence>
<name>A0A7M5WXJ4_9CNID</name>
<dbReference type="CDD" id="cd18578">
    <property type="entry name" value="ABC_6TM_Pgp_ABCB1_D2_like"/>
    <property type="match status" value="1"/>
</dbReference>
<evidence type="ECO:0000256" key="6">
    <source>
        <dbReference type="ARBA" id="ARBA00022737"/>
    </source>
</evidence>
<dbReference type="Gene3D" id="3.40.50.300">
    <property type="entry name" value="P-loop containing nucleotide triphosphate hydrolases"/>
    <property type="match status" value="2"/>
</dbReference>
<dbReference type="Proteomes" id="UP000594262">
    <property type="component" value="Unplaced"/>
</dbReference>
<dbReference type="PROSITE" id="PS50929">
    <property type="entry name" value="ABC_TM1F"/>
    <property type="match status" value="2"/>
</dbReference>
<feature type="domain" description="ABC transmembrane type-1" evidence="14">
    <location>
        <begin position="96"/>
        <end position="382"/>
    </location>
</feature>
<evidence type="ECO:0000256" key="2">
    <source>
        <dbReference type="ARBA" id="ARBA00007577"/>
    </source>
</evidence>
<feature type="transmembrane region" description="Helical" evidence="12">
    <location>
        <begin position="776"/>
        <end position="800"/>
    </location>
</feature>
<dbReference type="EnsemblMetazoa" id="CLYHEMT014199.1">
    <property type="protein sequence ID" value="CLYHEMP014199.1"/>
    <property type="gene ID" value="CLYHEMG014199"/>
</dbReference>
<dbReference type="PANTHER" id="PTHR43394:SF27">
    <property type="entry name" value="ATP-DEPENDENT TRANSLOCASE ABCB1-LIKE"/>
    <property type="match status" value="1"/>
</dbReference>
<comment type="similarity">
    <text evidence="2">Belongs to the ABC transporter superfamily. ABCB family. Multidrug resistance exporter (TC 3.A.1.201) subfamily.</text>
</comment>
<evidence type="ECO:0000313" key="16">
    <source>
        <dbReference type="Proteomes" id="UP000594262"/>
    </source>
</evidence>
<dbReference type="PANTHER" id="PTHR43394">
    <property type="entry name" value="ATP-DEPENDENT PERMEASE MDL1, MITOCHONDRIAL"/>
    <property type="match status" value="1"/>
</dbReference>
<dbReference type="InterPro" id="IPR003439">
    <property type="entry name" value="ABC_transporter-like_ATP-bd"/>
</dbReference>
<evidence type="ECO:0000256" key="1">
    <source>
        <dbReference type="ARBA" id="ARBA00004141"/>
    </source>
</evidence>
<keyword evidence="6" id="KW-0677">Repeat</keyword>
<feature type="transmembrane region" description="Helical" evidence="12">
    <location>
        <begin position="899"/>
        <end position="919"/>
    </location>
</feature>
<feature type="transmembrane region" description="Helical" evidence="12">
    <location>
        <begin position="1040"/>
        <end position="1058"/>
    </location>
</feature>
<keyword evidence="9 12" id="KW-1133">Transmembrane helix</keyword>
<dbReference type="CDD" id="cd18577">
    <property type="entry name" value="ABC_6TM_Pgp_ABCB1_D1_like"/>
    <property type="match status" value="1"/>
</dbReference>
<evidence type="ECO:0000256" key="4">
    <source>
        <dbReference type="ARBA" id="ARBA00022448"/>
    </source>
</evidence>
<evidence type="ECO:0000256" key="9">
    <source>
        <dbReference type="ARBA" id="ARBA00022989"/>
    </source>
</evidence>
<evidence type="ECO:0000256" key="8">
    <source>
        <dbReference type="ARBA" id="ARBA00022840"/>
    </source>
</evidence>
<dbReference type="FunFam" id="3.40.50.300:FF:000302">
    <property type="entry name" value="ATP-binding cassette subfamily B member 5"/>
    <property type="match status" value="1"/>
</dbReference>
<dbReference type="GO" id="GO:0015421">
    <property type="term" value="F:ABC-type oligopeptide transporter activity"/>
    <property type="evidence" value="ECO:0007669"/>
    <property type="project" value="TreeGrafter"/>
</dbReference>
<feature type="transmembrane region" description="Helical" evidence="12">
    <location>
        <begin position="217"/>
        <end position="237"/>
    </location>
</feature>
<dbReference type="SUPFAM" id="SSF90123">
    <property type="entry name" value="ABC transporter transmembrane region"/>
    <property type="match status" value="2"/>
</dbReference>
<evidence type="ECO:0000259" key="14">
    <source>
        <dbReference type="PROSITE" id="PS50929"/>
    </source>
</evidence>
<feature type="domain" description="ABC transporter" evidence="13">
    <location>
        <begin position="1101"/>
        <end position="1338"/>
    </location>
</feature>
<dbReference type="FunFam" id="1.20.1560.10:FF:000018">
    <property type="entry name" value="ATP-binding cassette subfamily B member 11"/>
    <property type="match status" value="1"/>
</dbReference>
<evidence type="ECO:0000256" key="11">
    <source>
        <dbReference type="SAM" id="MobiDB-lite"/>
    </source>
</evidence>
<dbReference type="InterPro" id="IPR003593">
    <property type="entry name" value="AAA+_ATPase"/>
</dbReference>
<feature type="transmembrane region" description="Helical" evidence="12">
    <location>
        <begin position="1003"/>
        <end position="1025"/>
    </location>
</feature>
<dbReference type="SMART" id="SM00382">
    <property type="entry name" value="AAA"/>
    <property type="match status" value="2"/>
</dbReference>
<feature type="transmembrane region" description="Helical" evidence="12">
    <location>
        <begin position="353"/>
        <end position="373"/>
    </location>
</feature>
<dbReference type="GO" id="GO:0005743">
    <property type="term" value="C:mitochondrial inner membrane"/>
    <property type="evidence" value="ECO:0007669"/>
    <property type="project" value="TreeGrafter"/>
</dbReference>
<dbReference type="Pfam" id="PF00664">
    <property type="entry name" value="ABC_membrane"/>
    <property type="match status" value="2"/>
</dbReference>
<dbReference type="InterPro" id="IPR036640">
    <property type="entry name" value="ABC1_TM_sf"/>
</dbReference>
<evidence type="ECO:0000256" key="7">
    <source>
        <dbReference type="ARBA" id="ARBA00022741"/>
    </source>
</evidence>
<dbReference type="SUPFAM" id="SSF52540">
    <property type="entry name" value="P-loop containing nucleoside triphosphate hydrolases"/>
    <property type="match status" value="2"/>
</dbReference>
<keyword evidence="16" id="KW-1185">Reference proteome</keyword>
<dbReference type="Gene3D" id="1.20.1560.10">
    <property type="entry name" value="ABC transporter type 1, transmembrane domain"/>
    <property type="match status" value="2"/>
</dbReference>
<dbReference type="GO" id="GO:0008559">
    <property type="term" value="F:ABC-type xenobiotic transporter activity"/>
    <property type="evidence" value="ECO:0007669"/>
    <property type="project" value="UniProtKB-EC"/>
</dbReference>
<organism evidence="15 16">
    <name type="scientific">Clytia hemisphaerica</name>
    <dbReference type="NCBI Taxonomy" id="252671"/>
    <lineage>
        <taxon>Eukaryota</taxon>
        <taxon>Metazoa</taxon>
        <taxon>Cnidaria</taxon>
        <taxon>Hydrozoa</taxon>
        <taxon>Hydroidolina</taxon>
        <taxon>Leptothecata</taxon>
        <taxon>Obeliida</taxon>
        <taxon>Clytiidae</taxon>
        <taxon>Clytia</taxon>
    </lineage>
</organism>
<dbReference type="Pfam" id="PF00005">
    <property type="entry name" value="ABC_tran"/>
    <property type="match status" value="2"/>
</dbReference>
<dbReference type="PROSITE" id="PS00211">
    <property type="entry name" value="ABC_TRANSPORTER_1"/>
    <property type="match status" value="2"/>
</dbReference>
<feature type="transmembrane region" description="Helical" evidence="12">
    <location>
        <begin position="820"/>
        <end position="843"/>
    </location>
</feature>
<feature type="compositionally biased region" description="Basic and acidic residues" evidence="11">
    <location>
        <begin position="741"/>
        <end position="750"/>
    </location>
</feature>
<dbReference type="CDD" id="cd03249">
    <property type="entry name" value="ABC_MTABC3_MDL1_MDL2"/>
    <property type="match status" value="2"/>
</dbReference>
<protein>
    <recommendedName>
        <fullName evidence="3">ABC-type xenobiotic transporter</fullName>
        <ecNumber evidence="3">7.6.2.2</ecNumber>
    </recommendedName>
</protein>
<feature type="domain" description="ABC transmembrane type-1" evidence="14">
    <location>
        <begin position="780"/>
        <end position="1066"/>
    </location>
</feature>
<dbReference type="FunFam" id="1.20.1560.10:FF:000009">
    <property type="entry name" value="ABC transporter B family member 1"/>
    <property type="match status" value="1"/>
</dbReference>
<evidence type="ECO:0000256" key="3">
    <source>
        <dbReference type="ARBA" id="ARBA00012191"/>
    </source>
</evidence>
<keyword evidence="7" id="KW-0547">Nucleotide-binding</keyword>
<dbReference type="GO" id="GO:0090374">
    <property type="term" value="P:oligopeptide export from mitochondrion"/>
    <property type="evidence" value="ECO:0007669"/>
    <property type="project" value="TreeGrafter"/>
</dbReference>
<proteinExistence type="inferred from homology"/>
<keyword evidence="5 12" id="KW-0812">Transmembrane</keyword>
<sequence>GWVGVQNSIIMKIFQHCIVDVVKGKIKEMVGVSDVENGGVNSDPPPVVIKNGKSSKLDEAEGSKDEKKEKEAPPAQISFGQLFSYADSVDYLLMTVATIASIGNGIAQPASFVVFGQLIEKFVKFGASPGAFDISDDMKDFAIIYVIIGACMFVCSFFQAGFWSMTSIRQIHKIRLSFFDSILRQDIGWYDVEESGSLTTRLTDDLIKVQAGMGEKIGMALQALAMFFGGFGIGFFYSWELTLVILAVTPALIIVGAIFGKIMGNMSESEQTSYAEAGGIAEEAFSSIRTVVAFCGEQDTIKRYSEKLKDAERAGVKKALLLGGSMGAFHIVIFGCYALAFWHGSQMVADLKINAGELLIVFFCVMIGAAQLGQVGPSFEAISVSRGAAFKVFEIIKRVPTIDCTSDKGTKLESVTGNIQFNDVHFHYPSREEMKILDGFNLTIEEGTTVALVGESGCGKSTCIKLVQRFYDVMQGSVTLDGHDLKTLNVNWLRKNIGVVSQEPVLFDMTITENIKFGAIHQATQNEVEEAAKMANAHDFISKLPNKYNTNVGEGGAQLSGGQKQRIAIARALIRNPKILLFDEATSALDTESEAIVQAALDRASKGRTTIIIAHRLSTVRNADKIVAVKEGKVAEQGKHDVLMAAKGVYHQLVLLQTMVEEVAGELDSEELQNMSEAEKEKAVQAKLMRSLSTLSNESDEGKVLADKFQRQLSSETSIRKSLRNKKESDLAVSPKKSGHSTKEDALKPSEEEEEEEDKPEPAPMGRVMKLNAPEWPYMAVGSFFAALVGAFPVLFAFILSELIEVFANPPEKIREDSKLWALLFLCLGFLDFFGLFFSSYLFGKAGEVLTTRLRTKVFTALLRQNISYFDDPKNGTGHLTARLATDASNVKGATCSRLNIMIQTIVMGITALTIAFYYSWKLTLLILGFGPLLIFAGAAHMKVFTNFAADESSNLIDASAIATEAIMNIRTVASIGKEKYFLAKYEEKLDEPFKKSVRNSNIFGLTFGTSTSLMMLAQAAAFALGGKLVQDGDLVFDDMFKVILSTVFGAMIAGQIASMAPDYLAAKVSAARCFAILDHEPEIDSYSTEGKKLDNVNGNINFQDVAFNYPNRPDVTVLKSLSFDIKSGQKIALVGSSGCGKSTSIGLLERFYNPKEGRISIDGHEVKSFNLKWLRQQLGLVSQEPVLFARSIRDNIVYGLDRQVSDEEITKVCQNANVHSFIHSLPMGYDTLVGDKGTLISGGQKQRIAIARALIRDPKIMLLDEATSALDSESEKIVQNALDVAMEGRTSIIIAHRLSTIQNSDVICVIQDGGVVEMGTHQELIAKKGAYYNLNQAQL</sequence>
<feature type="transmembrane region" description="Helical" evidence="12">
    <location>
        <begin position="243"/>
        <end position="263"/>
    </location>
</feature>
<dbReference type="EC" id="7.6.2.2" evidence="3"/>
<dbReference type="InterPro" id="IPR039421">
    <property type="entry name" value="Type_1_exporter"/>
</dbReference>
<dbReference type="GO" id="GO:0005524">
    <property type="term" value="F:ATP binding"/>
    <property type="evidence" value="ECO:0007669"/>
    <property type="project" value="UniProtKB-KW"/>
</dbReference>
<dbReference type="FunFam" id="3.40.50.300:FF:000205">
    <property type="entry name" value="ABC transporter B family member 4"/>
    <property type="match status" value="1"/>
</dbReference>
<evidence type="ECO:0000256" key="10">
    <source>
        <dbReference type="ARBA" id="ARBA00023136"/>
    </source>
</evidence>
<feature type="region of interest" description="Disordered" evidence="11">
    <location>
        <begin position="35"/>
        <end position="73"/>
    </location>
</feature>
<evidence type="ECO:0000256" key="5">
    <source>
        <dbReference type="ARBA" id="ARBA00022692"/>
    </source>
</evidence>
<keyword evidence="10 12" id="KW-0472">Membrane</keyword>
<dbReference type="GO" id="GO:0016887">
    <property type="term" value="F:ATP hydrolysis activity"/>
    <property type="evidence" value="ECO:0007669"/>
    <property type="project" value="InterPro"/>
</dbReference>
<feature type="compositionally biased region" description="Basic and acidic residues" evidence="11">
    <location>
        <begin position="55"/>
        <end position="72"/>
    </location>
</feature>
<evidence type="ECO:0000313" key="15">
    <source>
        <dbReference type="EnsemblMetazoa" id="CLYHEMP014199.1"/>
    </source>
</evidence>
<dbReference type="PROSITE" id="PS50893">
    <property type="entry name" value="ABC_TRANSPORTER_2"/>
    <property type="match status" value="2"/>
</dbReference>